<accession>A0A1E3AAU0</accession>
<comment type="caution">
    <text evidence="2">The sequence shown here is derived from an EMBL/GenBank/DDBJ whole genome shotgun (WGS) entry which is preliminary data.</text>
</comment>
<dbReference type="AlphaFoldDB" id="A0A1E3AAU0"/>
<evidence type="ECO:0000313" key="3">
    <source>
        <dbReference type="Proteomes" id="UP000094067"/>
    </source>
</evidence>
<evidence type="ECO:0000313" key="2">
    <source>
        <dbReference type="EMBL" id="ODM05874.1"/>
    </source>
</evidence>
<reference evidence="2 3" key="1">
    <citation type="submission" date="2016-07" db="EMBL/GenBank/DDBJ databases">
        <title>Characterization of isolates of Eisenbergiella tayi derived from blood cultures, using whole genome sequencing.</title>
        <authorList>
            <person name="Burdz T."/>
            <person name="Wiebe D."/>
            <person name="Huynh C."/>
            <person name="Bernard K."/>
        </authorList>
    </citation>
    <scope>NUCLEOTIDE SEQUENCE [LARGE SCALE GENOMIC DNA]</scope>
    <source>
        <strain evidence="2 3">NML 110608</strain>
    </source>
</reference>
<sequence length="55" mass="6435">MYGSAREKMGKGRKKESRMQQALPPMEQVPVMERWILPVGKDVYTGDINEKYDDF</sequence>
<proteinExistence type="predicted"/>
<name>A0A1E3AAU0_9FIRM</name>
<evidence type="ECO:0000256" key="1">
    <source>
        <dbReference type="SAM" id="MobiDB-lite"/>
    </source>
</evidence>
<gene>
    <name evidence="2" type="ORF">BEI61_01763</name>
</gene>
<feature type="region of interest" description="Disordered" evidence="1">
    <location>
        <begin position="1"/>
        <end position="25"/>
    </location>
</feature>
<protein>
    <submittedName>
        <fullName evidence="2">Uncharacterized protein</fullName>
    </submittedName>
</protein>
<feature type="compositionally biased region" description="Basic and acidic residues" evidence="1">
    <location>
        <begin position="1"/>
        <end position="10"/>
    </location>
</feature>
<organism evidence="2 3">
    <name type="scientific">Eisenbergiella tayi</name>
    <dbReference type="NCBI Taxonomy" id="1432052"/>
    <lineage>
        <taxon>Bacteria</taxon>
        <taxon>Bacillati</taxon>
        <taxon>Bacillota</taxon>
        <taxon>Clostridia</taxon>
        <taxon>Lachnospirales</taxon>
        <taxon>Lachnospiraceae</taxon>
        <taxon>Eisenbergiella</taxon>
    </lineage>
</organism>
<dbReference type="EMBL" id="MCGH01000002">
    <property type="protein sequence ID" value="ODM05874.1"/>
    <property type="molecule type" value="Genomic_DNA"/>
</dbReference>
<dbReference type="Proteomes" id="UP000094067">
    <property type="component" value="Unassembled WGS sequence"/>
</dbReference>